<keyword evidence="1" id="KW-0147">Chitin-binding</keyword>
<feature type="compositionally biased region" description="Polar residues" evidence="6">
    <location>
        <begin position="134"/>
        <end position="144"/>
    </location>
</feature>
<name>A0A182QVB1_9DIPT</name>
<dbReference type="GO" id="GO:0005576">
    <property type="term" value="C:extracellular region"/>
    <property type="evidence" value="ECO:0007669"/>
    <property type="project" value="InterPro"/>
</dbReference>
<dbReference type="AlphaFoldDB" id="A0A182QVB1"/>
<feature type="chain" id="PRO_5008133485" description="Chitin-binding type-2 domain-containing protein" evidence="7">
    <location>
        <begin position="19"/>
        <end position="430"/>
    </location>
</feature>
<dbReference type="STRING" id="69004.A0A182QVB1"/>
<dbReference type="VEuPathDB" id="VectorBase:AFAF017596"/>
<evidence type="ECO:0000256" key="3">
    <source>
        <dbReference type="ARBA" id="ARBA00022737"/>
    </source>
</evidence>
<sequence>MSGWPIITLLALVTLTVAYDLRSESCNRCGYRTGNQIQSHAHCATPNAFGGPKYFRDRRDCGKFYECNRGTAYEFICSEGLAFDEQTKVCAPESRVRCELDGDDQGKHSSGTSEPALARPQYVGGYEEPRASGAGQNRTASSRPQYVGGYEEPRASGAGQKRRCNICKKAKQSIPRHANCPLSNGYYPVMFRNAKDCTQFYQCDHGTAYLIQCPAGLHFNTHLNVCDYPRNVDCNGPVLNSAGTRAPNTGGSVGSHPGPSSQTCPICQSSKHMVRNHHNCPAKNGHYPVMFRHQSDCSKFYQCDHGNAFEIQCPAGLHFNTAINVCDYPRNVDCSDAGAPSVASPGGTSVQSPVVTSPSNAVEPKQHPNCPVITGRQEANYWAHPRDCGKYFGCQWGCVEVFSCPDGYLWDEEKKACAAERLVQCTNDGY</sequence>
<evidence type="ECO:0000313" key="10">
    <source>
        <dbReference type="Proteomes" id="UP000075886"/>
    </source>
</evidence>
<dbReference type="EnsemblMetazoa" id="AFAF017596-RA">
    <property type="protein sequence ID" value="AFAF017596-PA"/>
    <property type="gene ID" value="AFAF017596"/>
</dbReference>
<proteinExistence type="predicted"/>
<dbReference type="Gene3D" id="2.170.140.10">
    <property type="entry name" value="Chitin binding domain"/>
    <property type="match status" value="4"/>
</dbReference>
<evidence type="ECO:0000256" key="7">
    <source>
        <dbReference type="SAM" id="SignalP"/>
    </source>
</evidence>
<keyword evidence="5" id="KW-0325">Glycoprotein</keyword>
<protein>
    <recommendedName>
        <fullName evidence="8">Chitin-binding type-2 domain-containing protein</fullName>
    </recommendedName>
</protein>
<dbReference type="PANTHER" id="PTHR23301">
    <property type="entry name" value="CHITIN BINDING PERITROPHIN-A"/>
    <property type="match status" value="1"/>
</dbReference>
<evidence type="ECO:0000259" key="8">
    <source>
        <dbReference type="PROSITE" id="PS50940"/>
    </source>
</evidence>
<feature type="domain" description="Chitin-binding type-2" evidence="8">
    <location>
        <begin position="367"/>
        <end position="427"/>
    </location>
</feature>
<dbReference type="Pfam" id="PF01607">
    <property type="entry name" value="CBM_14"/>
    <property type="match status" value="4"/>
</dbReference>
<feature type="domain" description="Chitin-binding type-2" evidence="8">
    <location>
        <begin position="277"/>
        <end position="336"/>
    </location>
</feature>
<reference evidence="10" key="1">
    <citation type="submission" date="2014-01" db="EMBL/GenBank/DDBJ databases">
        <title>The Genome Sequence of Anopheles farauti FAR1 (V2).</title>
        <authorList>
            <consortium name="The Broad Institute Genomics Platform"/>
            <person name="Neafsey D.E."/>
            <person name="Besansky N."/>
            <person name="Howell P."/>
            <person name="Walton C."/>
            <person name="Young S.K."/>
            <person name="Zeng Q."/>
            <person name="Gargeya S."/>
            <person name="Fitzgerald M."/>
            <person name="Haas B."/>
            <person name="Abouelleil A."/>
            <person name="Allen A.W."/>
            <person name="Alvarado L."/>
            <person name="Arachchi H.M."/>
            <person name="Berlin A.M."/>
            <person name="Chapman S.B."/>
            <person name="Gainer-Dewar J."/>
            <person name="Goldberg J."/>
            <person name="Griggs A."/>
            <person name="Gujja S."/>
            <person name="Hansen M."/>
            <person name="Howarth C."/>
            <person name="Imamovic A."/>
            <person name="Ireland A."/>
            <person name="Larimer J."/>
            <person name="McCowan C."/>
            <person name="Murphy C."/>
            <person name="Pearson M."/>
            <person name="Poon T.W."/>
            <person name="Priest M."/>
            <person name="Roberts A."/>
            <person name="Saif S."/>
            <person name="Shea T."/>
            <person name="Sisk P."/>
            <person name="Sykes S."/>
            <person name="Wortman J."/>
            <person name="Nusbaum C."/>
            <person name="Birren B."/>
        </authorList>
    </citation>
    <scope>NUCLEOTIDE SEQUENCE [LARGE SCALE GENOMIC DNA]</scope>
    <source>
        <strain evidence="10">FAR1</strain>
    </source>
</reference>
<dbReference type="PANTHER" id="PTHR23301:SF0">
    <property type="entry name" value="CHITIN-BINDING TYPE-2 DOMAIN-CONTAINING PROTEIN-RELATED"/>
    <property type="match status" value="1"/>
</dbReference>
<evidence type="ECO:0000256" key="2">
    <source>
        <dbReference type="ARBA" id="ARBA00022729"/>
    </source>
</evidence>
<dbReference type="InterPro" id="IPR002557">
    <property type="entry name" value="Chitin-bd_dom"/>
</dbReference>
<dbReference type="PROSITE" id="PS50940">
    <property type="entry name" value="CHIT_BIND_II"/>
    <property type="match status" value="4"/>
</dbReference>
<dbReference type="InterPro" id="IPR051940">
    <property type="entry name" value="Chitin_bind-dev_reg"/>
</dbReference>
<reference evidence="9" key="2">
    <citation type="submission" date="2020-05" db="UniProtKB">
        <authorList>
            <consortium name="EnsemblMetazoa"/>
        </authorList>
    </citation>
    <scope>IDENTIFICATION</scope>
    <source>
        <strain evidence="9">FAR1</strain>
    </source>
</reference>
<keyword evidence="4" id="KW-1015">Disulfide bond</keyword>
<organism evidence="9 10">
    <name type="scientific">Anopheles farauti</name>
    <dbReference type="NCBI Taxonomy" id="69004"/>
    <lineage>
        <taxon>Eukaryota</taxon>
        <taxon>Metazoa</taxon>
        <taxon>Ecdysozoa</taxon>
        <taxon>Arthropoda</taxon>
        <taxon>Hexapoda</taxon>
        <taxon>Insecta</taxon>
        <taxon>Pterygota</taxon>
        <taxon>Neoptera</taxon>
        <taxon>Endopterygota</taxon>
        <taxon>Diptera</taxon>
        <taxon>Nematocera</taxon>
        <taxon>Culicoidea</taxon>
        <taxon>Culicidae</taxon>
        <taxon>Anophelinae</taxon>
        <taxon>Anopheles</taxon>
    </lineage>
</organism>
<feature type="domain" description="Chitin-binding type-2" evidence="8">
    <location>
        <begin position="177"/>
        <end position="236"/>
    </location>
</feature>
<keyword evidence="2 7" id="KW-0732">Signal</keyword>
<feature type="signal peptide" evidence="7">
    <location>
        <begin position="1"/>
        <end position="18"/>
    </location>
</feature>
<dbReference type="SMART" id="SM00494">
    <property type="entry name" value="ChtBD2"/>
    <property type="match status" value="4"/>
</dbReference>
<evidence type="ECO:0000256" key="4">
    <source>
        <dbReference type="ARBA" id="ARBA00023157"/>
    </source>
</evidence>
<keyword evidence="3" id="KW-0677">Repeat</keyword>
<dbReference type="InterPro" id="IPR036508">
    <property type="entry name" value="Chitin-bd_dom_sf"/>
</dbReference>
<keyword evidence="10" id="KW-1185">Reference proteome</keyword>
<accession>A0A182QVB1</accession>
<dbReference type="EMBL" id="AXCN02000455">
    <property type="status" value="NOT_ANNOTATED_CDS"/>
    <property type="molecule type" value="Genomic_DNA"/>
</dbReference>
<feature type="region of interest" description="Disordered" evidence="6">
    <location>
        <begin position="344"/>
        <end position="368"/>
    </location>
</feature>
<dbReference type="GO" id="GO:0008061">
    <property type="term" value="F:chitin binding"/>
    <property type="evidence" value="ECO:0007669"/>
    <property type="project" value="UniProtKB-KW"/>
</dbReference>
<dbReference type="Proteomes" id="UP000075886">
    <property type="component" value="Unassembled WGS sequence"/>
</dbReference>
<evidence type="ECO:0000256" key="6">
    <source>
        <dbReference type="SAM" id="MobiDB-lite"/>
    </source>
</evidence>
<dbReference type="SUPFAM" id="SSF57625">
    <property type="entry name" value="Invertebrate chitin-binding proteins"/>
    <property type="match status" value="4"/>
</dbReference>
<evidence type="ECO:0000256" key="1">
    <source>
        <dbReference type="ARBA" id="ARBA00022669"/>
    </source>
</evidence>
<feature type="domain" description="Chitin-binding type-2" evidence="8">
    <location>
        <begin position="40"/>
        <end position="100"/>
    </location>
</feature>
<evidence type="ECO:0000256" key="5">
    <source>
        <dbReference type="ARBA" id="ARBA00023180"/>
    </source>
</evidence>
<feature type="region of interest" description="Disordered" evidence="6">
    <location>
        <begin position="101"/>
        <end position="157"/>
    </location>
</feature>
<evidence type="ECO:0000313" key="9">
    <source>
        <dbReference type="EnsemblMetazoa" id="AFAF017596-PA"/>
    </source>
</evidence>
<feature type="compositionally biased region" description="Low complexity" evidence="6">
    <location>
        <begin position="348"/>
        <end position="359"/>
    </location>
</feature>